<keyword evidence="1" id="KW-0378">Hydrolase</keyword>
<dbReference type="InterPro" id="IPR002912">
    <property type="entry name" value="ACT_dom"/>
</dbReference>
<dbReference type="PANTHER" id="PTHR47320">
    <property type="entry name" value="BIFUNCTIONAL URIDYLYLTRANSFERASE/URIDYLYL-REMOVING ENZYME"/>
    <property type="match status" value="1"/>
</dbReference>
<dbReference type="GO" id="GO:0008773">
    <property type="term" value="F:[protein-PII] uridylyltransferase activity"/>
    <property type="evidence" value="ECO:0007669"/>
    <property type="project" value="InterPro"/>
</dbReference>
<name>A0A2V3IG45_9FLOR</name>
<sequence>MAFVTAIPLLPRPLSSRVSPRRPYRMCAQNSIDKVPTPTLSTQIYGPEDDICTFGDECALSEDVVKSSPALDHLVQKYVFPMREHNTQVFFDNSLHDQHTLMIVFAEDRHGLVLDVVSVLKALSVRVHRTTSGENDALRFMLCRIEGELRSVAALGLSLSNCVAFWITDESTGEKIFDDGVRLDQLTTCVKLELNTPYPRPRPAREHSWHRLSIQKNRNDRYSVFSVQTTDRPRLLAELTDAFAAINIDIASATIKTFTERVENTFFVTKRGFKEPLQDTDIKLAMERVLAALLKVGDKQPTETLWYQVRDGTAVIIAEAIFIDEVNNRELAMFRFSQFETPNFRGRLPDAPYRPIIV</sequence>
<dbReference type="SUPFAM" id="SSF55021">
    <property type="entry name" value="ACT-like"/>
    <property type="match status" value="1"/>
</dbReference>
<proteinExistence type="predicted"/>
<evidence type="ECO:0000313" key="3">
    <source>
        <dbReference type="EMBL" id="PXF41059.1"/>
    </source>
</evidence>
<dbReference type="GO" id="GO:0016787">
    <property type="term" value="F:hydrolase activity"/>
    <property type="evidence" value="ECO:0007669"/>
    <property type="project" value="UniProtKB-KW"/>
</dbReference>
<evidence type="ECO:0000313" key="4">
    <source>
        <dbReference type="Proteomes" id="UP000247409"/>
    </source>
</evidence>
<protein>
    <submittedName>
        <fullName evidence="3">Bifunctional uridylyltransferase/uridylyl-removing enzyme</fullName>
    </submittedName>
</protein>
<reference evidence="3 4" key="1">
    <citation type="journal article" date="2018" name="Mol. Biol. Evol.">
        <title>Analysis of the draft genome of the red seaweed Gracilariopsis chorda provides insights into genome size evolution in Rhodophyta.</title>
        <authorList>
            <person name="Lee J."/>
            <person name="Yang E.C."/>
            <person name="Graf L."/>
            <person name="Yang J.H."/>
            <person name="Qiu H."/>
            <person name="Zel Zion U."/>
            <person name="Chan C.X."/>
            <person name="Stephens T.G."/>
            <person name="Weber A.P.M."/>
            <person name="Boo G.H."/>
            <person name="Boo S.M."/>
            <person name="Kim K.M."/>
            <person name="Shin Y."/>
            <person name="Jung M."/>
            <person name="Lee S.J."/>
            <person name="Yim H.S."/>
            <person name="Lee J.H."/>
            <person name="Bhattacharya D."/>
            <person name="Yoon H.S."/>
        </authorList>
    </citation>
    <scope>NUCLEOTIDE SEQUENCE [LARGE SCALE GENOMIC DNA]</scope>
    <source>
        <strain evidence="3 4">SKKU-2015</strain>
        <tissue evidence="3">Whole body</tissue>
    </source>
</reference>
<comment type="caution">
    <text evidence="3">The sequence shown here is derived from an EMBL/GenBank/DDBJ whole genome shotgun (WGS) entry which is preliminary data.</text>
</comment>
<organism evidence="3 4">
    <name type="scientific">Gracilariopsis chorda</name>
    <dbReference type="NCBI Taxonomy" id="448386"/>
    <lineage>
        <taxon>Eukaryota</taxon>
        <taxon>Rhodophyta</taxon>
        <taxon>Florideophyceae</taxon>
        <taxon>Rhodymeniophycidae</taxon>
        <taxon>Gracilariales</taxon>
        <taxon>Gracilariaceae</taxon>
        <taxon>Gracilariopsis</taxon>
    </lineage>
</organism>
<evidence type="ECO:0000259" key="2">
    <source>
        <dbReference type="PROSITE" id="PS51671"/>
    </source>
</evidence>
<evidence type="ECO:0000256" key="1">
    <source>
        <dbReference type="ARBA" id="ARBA00022801"/>
    </source>
</evidence>
<gene>
    <name evidence="3" type="ORF">BWQ96_09224</name>
</gene>
<keyword evidence="3" id="KW-0548">Nucleotidyltransferase</keyword>
<dbReference type="AlphaFoldDB" id="A0A2V3IG45"/>
<keyword evidence="3" id="KW-0808">Transferase</keyword>
<dbReference type="EMBL" id="NBIV01000238">
    <property type="protein sequence ID" value="PXF41059.1"/>
    <property type="molecule type" value="Genomic_DNA"/>
</dbReference>
<dbReference type="PANTHER" id="PTHR47320:SF1">
    <property type="entry name" value="BIFUNCTIONAL URIDYLYLTRANSFERASE_URIDYLYL-REMOVING ENZYME"/>
    <property type="match status" value="1"/>
</dbReference>
<accession>A0A2V3IG45</accession>
<dbReference type="PROSITE" id="PS51671">
    <property type="entry name" value="ACT"/>
    <property type="match status" value="1"/>
</dbReference>
<dbReference type="OrthoDB" id="3022at2759"/>
<dbReference type="Proteomes" id="UP000247409">
    <property type="component" value="Unassembled WGS sequence"/>
</dbReference>
<feature type="domain" description="ACT" evidence="2">
    <location>
        <begin position="224"/>
        <end position="301"/>
    </location>
</feature>
<dbReference type="InterPro" id="IPR045865">
    <property type="entry name" value="ACT-like_dom_sf"/>
</dbReference>
<dbReference type="InterPro" id="IPR010043">
    <property type="entry name" value="UTase/UR"/>
</dbReference>
<keyword evidence="4" id="KW-1185">Reference proteome</keyword>